<sequence>MNNKATNLANVYKILKKYSSPASFYLIRGIGLLFPLEVDTAVIHPRKK</sequence>
<protein>
    <submittedName>
        <fullName evidence="1">Uncharacterized protein</fullName>
    </submittedName>
</protein>
<proteinExistence type="predicted"/>
<accession>A0A0F9YM69</accession>
<gene>
    <name evidence="1" type="ORF">AAJ76_1960001749</name>
</gene>
<dbReference type="VEuPathDB" id="MicrosporidiaDB:AAJ76_1960001749"/>
<reference evidence="1 2" key="1">
    <citation type="journal article" date="2015" name="Environ. Microbiol.">
        <title>Genome analyses suggest the presence of polyploidy and recent human-driven expansions in eight global populations of the honeybee pathogen Nosema ceranae.</title>
        <authorList>
            <person name="Pelin A."/>
            <person name="Selman M."/>
            <person name="Aris-Brosou S."/>
            <person name="Farinelli L."/>
            <person name="Corradi N."/>
        </authorList>
    </citation>
    <scope>NUCLEOTIDE SEQUENCE [LARGE SCALE GENOMIC DNA]</scope>
    <source>
        <strain evidence="1 2">PA08 1199</strain>
    </source>
</reference>
<dbReference type="GeneID" id="36319298"/>
<dbReference type="RefSeq" id="XP_024329609.1">
    <property type="nucleotide sequence ID" value="XM_024474381.1"/>
</dbReference>
<comment type="caution">
    <text evidence="1">The sequence shown here is derived from an EMBL/GenBank/DDBJ whole genome shotgun (WGS) entry which is preliminary data.</text>
</comment>
<keyword evidence="2" id="KW-1185">Reference proteome</keyword>
<name>A0A0F9YM69_9MICR</name>
<dbReference type="Proteomes" id="UP000034350">
    <property type="component" value="Unassembled WGS sequence"/>
</dbReference>
<dbReference type="AlphaFoldDB" id="A0A0F9YM69"/>
<dbReference type="EMBL" id="JPQZ01000196">
    <property type="protein sequence ID" value="KKO73867.1"/>
    <property type="molecule type" value="Genomic_DNA"/>
</dbReference>
<organism evidence="1 2">
    <name type="scientific">Vairimorpha ceranae</name>
    <dbReference type="NCBI Taxonomy" id="40302"/>
    <lineage>
        <taxon>Eukaryota</taxon>
        <taxon>Fungi</taxon>
        <taxon>Fungi incertae sedis</taxon>
        <taxon>Microsporidia</taxon>
        <taxon>Nosematidae</taxon>
        <taxon>Vairimorpha</taxon>
    </lineage>
</organism>
<evidence type="ECO:0000313" key="1">
    <source>
        <dbReference type="EMBL" id="KKO73867.1"/>
    </source>
</evidence>
<evidence type="ECO:0000313" key="2">
    <source>
        <dbReference type="Proteomes" id="UP000034350"/>
    </source>
</evidence>